<dbReference type="InterPro" id="IPR053135">
    <property type="entry name" value="AKR2_Oxidoreductase"/>
</dbReference>
<keyword evidence="2" id="KW-0408">Iron</keyword>
<dbReference type="InterPro" id="IPR017900">
    <property type="entry name" value="4Fe4S_Fe_S_CS"/>
</dbReference>
<evidence type="ECO:0000259" key="4">
    <source>
        <dbReference type="PROSITE" id="PS51379"/>
    </source>
</evidence>
<dbReference type="EMBL" id="FMUS01000026">
    <property type="protein sequence ID" value="SCY98144.1"/>
    <property type="molecule type" value="Genomic_DNA"/>
</dbReference>
<evidence type="ECO:0000256" key="3">
    <source>
        <dbReference type="ARBA" id="ARBA00023014"/>
    </source>
</evidence>
<protein>
    <submittedName>
        <fullName evidence="5">4Fe-4S binding domain-containing protein</fullName>
    </submittedName>
</protein>
<keyword evidence="1" id="KW-0479">Metal-binding</keyword>
<dbReference type="InterPro" id="IPR017896">
    <property type="entry name" value="4Fe4S_Fe-S-bd"/>
</dbReference>
<dbReference type="InterPro" id="IPR020471">
    <property type="entry name" value="AKR"/>
</dbReference>
<dbReference type="Pfam" id="PF00248">
    <property type="entry name" value="Aldo_ket_red"/>
    <property type="match status" value="1"/>
</dbReference>
<dbReference type="PANTHER" id="PTHR43312:SF1">
    <property type="entry name" value="NADP-DEPENDENT OXIDOREDUCTASE DOMAIN-CONTAINING PROTEIN"/>
    <property type="match status" value="1"/>
</dbReference>
<name>A0A1G5KCI7_9FIRM</name>
<reference evidence="5 6" key="1">
    <citation type="submission" date="2016-10" db="EMBL/GenBank/DDBJ databases">
        <authorList>
            <person name="de Groot N.N."/>
        </authorList>
    </citation>
    <scope>NUCLEOTIDE SEQUENCE [LARGE SCALE GENOMIC DNA]</scope>
    <source>
        <strain evidence="5 6">DSM 18978</strain>
    </source>
</reference>
<keyword evidence="3" id="KW-0411">Iron-sulfur</keyword>
<dbReference type="CDD" id="cd19100">
    <property type="entry name" value="AKR_unchar"/>
    <property type="match status" value="1"/>
</dbReference>
<dbReference type="GO" id="GO:0046872">
    <property type="term" value="F:metal ion binding"/>
    <property type="evidence" value="ECO:0007669"/>
    <property type="project" value="UniProtKB-KW"/>
</dbReference>
<evidence type="ECO:0000313" key="6">
    <source>
        <dbReference type="Proteomes" id="UP000198636"/>
    </source>
</evidence>
<gene>
    <name evidence="5" type="ORF">SAMN03080606_03372</name>
</gene>
<dbReference type="Proteomes" id="UP000198636">
    <property type="component" value="Unassembled WGS sequence"/>
</dbReference>
<dbReference type="STRING" id="1120976.SAMN03080606_03372"/>
<dbReference type="GO" id="GO:0016491">
    <property type="term" value="F:oxidoreductase activity"/>
    <property type="evidence" value="ECO:0007669"/>
    <property type="project" value="InterPro"/>
</dbReference>
<dbReference type="InterPro" id="IPR023210">
    <property type="entry name" value="NADP_OxRdtase_dom"/>
</dbReference>
<dbReference type="AlphaFoldDB" id="A0A1G5KCI7"/>
<feature type="domain" description="4Fe-4S ferredoxin-type" evidence="4">
    <location>
        <begin position="288"/>
        <end position="315"/>
    </location>
</feature>
<dbReference type="SUPFAM" id="SSF51430">
    <property type="entry name" value="NAD(P)-linked oxidoreductase"/>
    <property type="match status" value="1"/>
</dbReference>
<dbReference type="SUPFAM" id="SSF54862">
    <property type="entry name" value="4Fe-4S ferredoxins"/>
    <property type="match status" value="1"/>
</dbReference>
<dbReference type="PANTHER" id="PTHR43312">
    <property type="entry name" value="D-THREO-ALDOSE 1-DEHYDROGENASE"/>
    <property type="match status" value="1"/>
</dbReference>
<accession>A0A1G5KCI7</accession>
<keyword evidence="6" id="KW-1185">Reference proteome</keyword>
<dbReference type="RefSeq" id="WP_091545809.1">
    <property type="nucleotide sequence ID" value="NZ_FMUS01000026.1"/>
</dbReference>
<feature type="domain" description="4Fe-4S ferredoxin-type" evidence="4">
    <location>
        <begin position="260"/>
        <end position="286"/>
    </location>
</feature>
<dbReference type="GO" id="GO:0051536">
    <property type="term" value="F:iron-sulfur cluster binding"/>
    <property type="evidence" value="ECO:0007669"/>
    <property type="project" value="UniProtKB-KW"/>
</dbReference>
<proteinExistence type="predicted"/>
<evidence type="ECO:0000256" key="2">
    <source>
        <dbReference type="ARBA" id="ARBA00023004"/>
    </source>
</evidence>
<organism evidence="5 6">
    <name type="scientific">Alkaliphilus peptidifermentans DSM 18978</name>
    <dbReference type="NCBI Taxonomy" id="1120976"/>
    <lineage>
        <taxon>Bacteria</taxon>
        <taxon>Bacillati</taxon>
        <taxon>Bacillota</taxon>
        <taxon>Clostridia</taxon>
        <taxon>Peptostreptococcales</taxon>
        <taxon>Natronincolaceae</taxon>
        <taxon>Alkaliphilus</taxon>
    </lineage>
</organism>
<evidence type="ECO:0000313" key="5">
    <source>
        <dbReference type="EMBL" id="SCY98144.1"/>
    </source>
</evidence>
<evidence type="ECO:0000256" key="1">
    <source>
        <dbReference type="ARBA" id="ARBA00022723"/>
    </source>
</evidence>
<dbReference type="OrthoDB" id="9804790at2"/>
<dbReference type="PROSITE" id="PS51379">
    <property type="entry name" value="4FE4S_FER_2"/>
    <property type="match status" value="2"/>
</dbReference>
<dbReference type="Gene3D" id="3.30.70.20">
    <property type="match status" value="1"/>
</dbReference>
<sequence length="315" mass="34990">MKKRRLGNTGLQVSKLCFGSLTMGPLQANLTPDEGGKLLRHSFEKGINFIDTAELYETYPHILKALNGYKRDEIIIASKSYAYSKATAEASLKKALKEMKIDYIDIFLLHEQENENTIRGHNEALEYFVKMKEKGYIRAFGISTHHIAAVKASGSINEIEVIHPIVNMSGLGIQDGNIEDMLLAIDKAHKAGKGIYGMKPLGGGNLLRSFKECFDFVLNISSLDSIAIGMQTIEEININISIANDGTCSEALKNVKLDNKKLSISEWCEKCGKCVHACSHNALKIKHDKLLIDHDKCVLCGYCSKYCPQFCIKVV</sequence>
<dbReference type="PRINTS" id="PR00069">
    <property type="entry name" value="ALDKETRDTASE"/>
</dbReference>
<dbReference type="Gene3D" id="3.20.20.100">
    <property type="entry name" value="NADP-dependent oxidoreductase domain"/>
    <property type="match status" value="1"/>
</dbReference>
<dbReference type="InterPro" id="IPR036812">
    <property type="entry name" value="NAD(P)_OxRdtase_dom_sf"/>
</dbReference>
<dbReference type="Pfam" id="PF12838">
    <property type="entry name" value="Fer4_7"/>
    <property type="match status" value="1"/>
</dbReference>
<dbReference type="PROSITE" id="PS00198">
    <property type="entry name" value="4FE4S_FER_1"/>
    <property type="match status" value="1"/>
</dbReference>